<keyword evidence="2" id="KW-0808">Transferase</keyword>
<feature type="region of interest" description="Disordered" evidence="5">
    <location>
        <begin position="916"/>
        <end position="936"/>
    </location>
</feature>
<feature type="compositionally biased region" description="Polar residues" evidence="5">
    <location>
        <begin position="543"/>
        <end position="552"/>
    </location>
</feature>
<protein>
    <submittedName>
        <fullName evidence="8">tRNA wybutosine-synthesizing protein 2 homolog</fullName>
    </submittedName>
</protein>
<evidence type="ECO:0000256" key="1">
    <source>
        <dbReference type="ARBA" id="ARBA00004797"/>
    </source>
</evidence>
<dbReference type="PANTHER" id="PTHR23245:SF31">
    <property type="entry name" value="TRNA WYBUTOSINE-SYNTHESIZING PROTEIN 3 HOMOLOG"/>
    <property type="match status" value="1"/>
</dbReference>
<dbReference type="eggNOG" id="KOG1227">
    <property type="taxonomic scope" value="Eukaryota"/>
</dbReference>
<dbReference type="PANTHER" id="PTHR23245">
    <property type="entry name" value="TRNA METHYLTRANSFERASE"/>
    <property type="match status" value="1"/>
</dbReference>
<dbReference type="GO" id="GO:0008175">
    <property type="term" value="F:tRNA methyltransferase activity"/>
    <property type="evidence" value="ECO:0007669"/>
    <property type="project" value="TreeGrafter"/>
</dbReference>
<gene>
    <name evidence="8" type="ORF">BN1204_042270</name>
    <name evidence="7" type="ORF">NCLIV_042270</name>
</gene>
<dbReference type="GO" id="GO:0030488">
    <property type="term" value="P:tRNA methylation"/>
    <property type="evidence" value="ECO:0007669"/>
    <property type="project" value="TreeGrafter"/>
</dbReference>
<feature type="region of interest" description="Disordered" evidence="5">
    <location>
        <begin position="16"/>
        <end position="85"/>
    </location>
</feature>
<dbReference type="InterPro" id="IPR015915">
    <property type="entry name" value="Kelch-typ_b-propeller"/>
</dbReference>
<dbReference type="Gene3D" id="3.40.50.150">
    <property type="entry name" value="Vaccinia Virus protein VP39"/>
    <property type="match status" value="1"/>
</dbReference>
<name>F0VC20_NEOCL</name>
<organism evidence="7 9">
    <name type="scientific">Neospora caninum (strain Liverpool)</name>
    <dbReference type="NCBI Taxonomy" id="572307"/>
    <lineage>
        <taxon>Eukaryota</taxon>
        <taxon>Sar</taxon>
        <taxon>Alveolata</taxon>
        <taxon>Apicomplexa</taxon>
        <taxon>Conoidasida</taxon>
        <taxon>Coccidia</taxon>
        <taxon>Eucoccidiorida</taxon>
        <taxon>Eimeriorina</taxon>
        <taxon>Sarcocystidae</taxon>
        <taxon>Neospora</taxon>
    </lineage>
</organism>
<comment type="pathway">
    <text evidence="1">tRNA modification; wybutosine-tRNA(Phe) biosynthesis.</text>
</comment>
<dbReference type="Pfam" id="PF02475">
    <property type="entry name" value="TRM5-TYW2_MTfase"/>
    <property type="match status" value="1"/>
</dbReference>
<dbReference type="Proteomes" id="UP000007494">
    <property type="component" value="Chromosome IX"/>
</dbReference>
<dbReference type="EMBL" id="LN714484">
    <property type="protein sequence ID" value="CEL68464.1"/>
    <property type="molecule type" value="Genomic_DNA"/>
</dbReference>
<dbReference type="OMA" id="RTECGAR"/>
<dbReference type="GeneID" id="13440139"/>
<dbReference type="InterPro" id="IPR056743">
    <property type="entry name" value="TRM5-TYW2-like_MTfase"/>
</dbReference>
<proteinExistence type="predicted"/>
<dbReference type="SUPFAM" id="SSF117281">
    <property type="entry name" value="Kelch motif"/>
    <property type="match status" value="1"/>
</dbReference>
<evidence type="ECO:0000313" key="8">
    <source>
        <dbReference type="EMBL" id="CEL68464.1"/>
    </source>
</evidence>
<feature type="compositionally biased region" description="Basic residues" evidence="5">
    <location>
        <begin position="34"/>
        <end position="45"/>
    </location>
</feature>
<dbReference type="InterPro" id="IPR029063">
    <property type="entry name" value="SAM-dependent_MTases_sf"/>
</dbReference>
<dbReference type="InterPro" id="IPR030382">
    <property type="entry name" value="MeTrfase_TRM5/TYW2"/>
</dbReference>
<feature type="domain" description="SAM-dependent methyltransferase TRM5/TYW2-type" evidence="6">
    <location>
        <begin position="743"/>
        <end position="1106"/>
    </location>
</feature>
<dbReference type="GO" id="GO:0031591">
    <property type="term" value="P:wybutosine biosynthetic process"/>
    <property type="evidence" value="ECO:0007669"/>
    <property type="project" value="TreeGrafter"/>
</dbReference>
<dbReference type="VEuPathDB" id="ToxoDB:NCLIV_042270"/>
<keyword evidence="9" id="KW-1185">Reference proteome</keyword>
<evidence type="ECO:0000313" key="9">
    <source>
        <dbReference type="Proteomes" id="UP000007494"/>
    </source>
</evidence>
<reference evidence="9" key="3">
    <citation type="journal article" date="2012" name="PLoS Pathog.">
        <title>Comparative genomics of the apicomplexan parasites Toxoplasma gondii and Neospora caninum: Coccidia differing in host range and transmission strategy.</title>
        <authorList>
            <person name="Reid A.J."/>
            <person name="Vermont S.J."/>
            <person name="Cotton J.A."/>
            <person name="Harris D."/>
            <person name="Hill-Cawthorne G.A."/>
            <person name="Konen-Waisman S."/>
            <person name="Latham S.M."/>
            <person name="Mourier T."/>
            <person name="Norton R."/>
            <person name="Quail M.A."/>
            <person name="Sanders M."/>
            <person name="Shanmugam D."/>
            <person name="Sohal A."/>
            <person name="Wasmuth J.D."/>
            <person name="Brunk B."/>
            <person name="Grigg M.E."/>
            <person name="Howard J.C."/>
            <person name="Parkinson J."/>
            <person name="Roos D.S."/>
            <person name="Trees A.J."/>
            <person name="Berriman M."/>
            <person name="Pain A."/>
            <person name="Wastling J.M."/>
        </authorList>
    </citation>
    <scope>NUCLEOTIDE SEQUENCE [LARGE SCALE GENOMIC DNA]</scope>
    <source>
        <strain evidence="9">Liverpool</strain>
    </source>
</reference>
<accession>F0VC20</accession>
<dbReference type="OrthoDB" id="329099at2759"/>
<dbReference type="EMBL" id="FR823385">
    <property type="protein sequence ID" value="CBZ51154.1"/>
    <property type="molecule type" value="Genomic_DNA"/>
</dbReference>
<feature type="compositionally biased region" description="Basic and acidic residues" evidence="5">
    <location>
        <begin position="921"/>
        <end position="930"/>
    </location>
</feature>
<dbReference type="SUPFAM" id="SSF53335">
    <property type="entry name" value="S-adenosyl-L-methionine-dependent methyltransferases"/>
    <property type="match status" value="1"/>
</dbReference>
<evidence type="ECO:0000256" key="4">
    <source>
        <dbReference type="ARBA" id="ARBA00022694"/>
    </source>
</evidence>
<reference evidence="7" key="1">
    <citation type="submission" date="2011-02" db="EMBL/GenBank/DDBJ databases">
        <authorList>
            <person name="Aslett M."/>
        </authorList>
    </citation>
    <scope>NUCLEOTIDE SEQUENCE</scope>
    <source>
        <strain evidence="7">Liverpool</strain>
    </source>
</reference>
<dbReference type="PROSITE" id="PS51684">
    <property type="entry name" value="SAM_MT_TRM5_TYW2"/>
    <property type="match status" value="1"/>
</dbReference>
<dbReference type="UniPathway" id="UPA00375"/>
<evidence type="ECO:0000256" key="3">
    <source>
        <dbReference type="ARBA" id="ARBA00022691"/>
    </source>
</evidence>
<evidence type="ECO:0000256" key="5">
    <source>
        <dbReference type="SAM" id="MobiDB-lite"/>
    </source>
</evidence>
<reference evidence="8" key="4">
    <citation type="journal article" date="2015" name="PLoS ONE">
        <title>Comprehensive Evaluation of Toxoplasma gondii VEG and Neospora caninum LIV Genomes with Tachyzoite Stage Transcriptome and Proteome Defines Novel Transcript Features.</title>
        <authorList>
            <person name="Ramaprasad A."/>
            <person name="Mourier T."/>
            <person name="Naeem R."/>
            <person name="Malas T.B."/>
            <person name="Moussa E."/>
            <person name="Panigrahi A."/>
            <person name="Vermont S.J."/>
            <person name="Otto T.D."/>
            <person name="Wastling J."/>
            <person name="Pain A."/>
        </authorList>
    </citation>
    <scope>NUCLEOTIDE SEQUENCE</scope>
    <source>
        <strain evidence="8">Liverpool</strain>
    </source>
</reference>
<evidence type="ECO:0000256" key="2">
    <source>
        <dbReference type="ARBA" id="ARBA00022679"/>
    </source>
</evidence>
<dbReference type="CDD" id="cd02440">
    <property type="entry name" value="AdoMet_MTases"/>
    <property type="match status" value="1"/>
</dbReference>
<evidence type="ECO:0000313" key="7">
    <source>
        <dbReference type="EMBL" id="CBZ51154.1"/>
    </source>
</evidence>
<reference evidence="7" key="2">
    <citation type="submission" date="2011-03" db="EMBL/GenBank/DDBJ databases">
        <title>Comparative genomics and transcriptomics of Neospora caninum and Toxoplasma gondii.</title>
        <authorList>
            <person name="Reid A.J."/>
            <person name="Sohal A."/>
            <person name="Harris D."/>
            <person name="Quail M."/>
            <person name="Sanders M."/>
            <person name="Berriman M."/>
            <person name="Wastling J.M."/>
            <person name="Pain A."/>
        </authorList>
    </citation>
    <scope>NUCLEOTIDE SEQUENCE</scope>
    <source>
        <strain evidence="7">Liverpool</strain>
    </source>
</reference>
<keyword evidence="3" id="KW-0949">S-adenosyl-L-methionine</keyword>
<dbReference type="InParanoid" id="F0VC20"/>
<dbReference type="AlphaFoldDB" id="F0VC20"/>
<dbReference type="GO" id="GO:0005737">
    <property type="term" value="C:cytoplasm"/>
    <property type="evidence" value="ECO:0007669"/>
    <property type="project" value="TreeGrafter"/>
</dbReference>
<feature type="region of interest" description="Disordered" evidence="5">
    <location>
        <begin position="517"/>
        <end position="552"/>
    </location>
</feature>
<evidence type="ECO:0000259" key="6">
    <source>
        <dbReference type="PROSITE" id="PS51684"/>
    </source>
</evidence>
<dbReference type="Gene3D" id="2.120.10.80">
    <property type="entry name" value="Kelch-type beta propeller"/>
    <property type="match status" value="2"/>
</dbReference>
<keyword evidence="4" id="KW-0819">tRNA processing</keyword>
<dbReference type="RefSeq" id="XP_003881187.1">
    <property type="nucleotide sequence ID" value="XM_003881138.1"/>
</dbReference>
<sequence>MQIRRFEAKLESLLTNFPVQDPGHEHNGEPHAATQRKSRSRKNRSTRQSDRVQRRRSANAHRAESRLPPTQSPHPFPTHPSNSEQLQALREAENFPVLAHRLLGSKNLDDRRRLDLWGCACALEYPYLCVYGGFARSKRTDCLLVYNVESSSWETKHAPPAPEGPGARVSASLLALGQGYALLLFGRRGPSEPCSDPWLLDTRTFRWLPVRPAGKTQPRAATDSASLCSEAGVENFAPSTEGDTPIGLRDRCSLAPTGQHFAPDETGDVAPSDHPAGRWRHAACVRQTAWTRTECGARGVAEVWIMAGVNGAQPIGDSVLDDLWRLAIEINEIETPNRLVNCQSNWSRVAGRGDAPPPLHSFAMMASSTHLFLFGGLRGDATNEGPIPLEDVYAFNINSGVWRRQRTRCAMSVGGEKNTAVLESLEWKFLGILPNSDRSWRCRLGGAFSPAGAELFLVGGGGICFTFGSHADPPIAVKLLPFFLNDADTGSESSATLPMPGLDTAVSVQANASFVPAAEAEARSSDGPEQGAANGQGKGDGSNAPSSPSSDTWLVVRNRRDVKWIKTILEEHCIYDRERKIMSVPEDVVSLVASNLNLRQNCASGDQEPFLQSSASLTMIPVCRLFQIDAVLNQGQSVFTSDLTATDGLHSNLCFFNYSGEETKRQPVFSLDVAMAESILEAARELSASSAFLENCSSLRASLLKSTHKSITPAERPESSRPKLLTLPRKFERLGNAVLLPAGSLDGLRAFLAEGEPQVGARRLEALMWKQLARRLRAETIGVQAPITGPKRQSQVHILHGTSGVVHHQENGVVYHFDVTKCMFASGNGTERARFVNLIRAGESAEAETVVDLFCGIGYFSLAALTCAGVDRLKHLHACDWNRDALQFFEAALALNHVDPGRVTLNFCDSFQMPGHGRAQRHGEATHSEEALGPPPASLVGKADRVSLGLIPSSEQAWRTALSLIHRERGGMLHVHGVGAMEFVEKPAHSLRVGCQAGRWNLVSEPGVCAVDYECKLSTTSRFKASEATHAVIRGQKLYLGRDIGRDLAFAQYVLRRLAGIAVSSFPSLFGTGRDCTWAFSLCHVERVKSYAPKQYHFVVDVSCRPESVLSGSSSACTQ</sequence>